<dbReference type="InterPro" id="IPR050250">
    <property type="entry name" value="Macrolide_Exporter_MacB"/>
</dbReference>
<name>A0ABW1FG27_9ACTN</name>
<feature type="transmembrane region" description="Helical" evidence="7">
    <location>
        <begin position="269"/>
        <end position="292"/>
    </location>
</feature>
<feature type="transmembrane region" description="Helical" evidence="7">
    <location>
        <begin position="719"/>
        <end position="744"/>
    </location>
</feature>
<feature type="domain" description="ABC3 transporter permease C-terminal" evidence="8">
    <location>
        <begin position="723"/>
        <end position="839"/>
    </location>
</feature>
<evidence type="ECO:0000259" key="8">
    <source>
        <dbReference type="Pfam" id="PF02687"/>
    </source>
</evidence>
<evidence type="ECO:0000259" key="9">
    <source>
        <dbReference type="Pfam" id="PF12704"/>
    </source>
</evidence>
<gene>
    <name evidence="10" type="ORF">ACFP3M_08520</name>
</gene>
<evidence type="ECO:0000256" key="6">
    <source>
        <dbReference type="ARBA" id="ARBA00038076"/>
    </source>
</evidence>
<dbReference type="InterPro" id="IPR003838">
    <property type="entry name" value="ABC3_permease_C"/>
</dbReference>
<dbReference type="Pfam" id="PF02687">
    <property type="entry name" value="FtsX"/>
    <property type="match status" value="2"/>
</dbReference>
<dbReference type="Proteomes" id="UP001596241">
    <property type="component" value="Unassembled WGS sequence"/>
</dbReference>
<keyword evidence="11" id="KW-1185">Reference proteome</keyword>
<evidence type="ECO:0000256" key="5">
    <source>
        <dbReference type="ARBA" id="ARBA00023136"/>
    </source>
</evidence>
<comment type="subcellular location">
    <subcellularLocation>
        <location evidence="1">Cell membrane</location>
        <topology evidence="1">Multi-pass membrane protein</topology>
    </subcellularLocation>
</comment>
<feature type="domain" description="MacB-like periplasmic core" evidence="9">
    <location>
        <begin position="17"/>
        <end position="235"/>
    </location>
</feature>
<feature type="transmembrane region" description="Helical" evidence="7">
    <location>
        <begin position="772"/>
        <end position="793"/>
    </location>
</feature>
<feature type="domain" description="MacB-like periplasmic core" evidence="9">
    <location>
        <begin position="493"/>
        <end position="689"/>
    </location>
</feature>
<feature type="domain" description="ABC3 transporter permease C-terminal" evidence="8">
    <location>
        <begin position="271"/>
        <end position="392"/>
    </location>
</feature>
<evidence type="ECO:0000256" key="1">
    <source>
        <dbReference type="ARBA" id="ARBA00004651"/>
    </source>
</evidence>
<dbReference type="Pfam" id="PF12704">
    <property type="entry name" value="MacB_PCD"/>
    <property type="match status" value="2"/>
</dbReference>
<keyword evidence="4 7" id="KW-1133">Transmembrane helix</keyword>
<dbReference type="PANTHER" id="PTHR30572">
    <property type="entry name" value="MEMBRANE COMPONENT OF TRANSPORTER-RELATED"/>
    <property type="match status" value="1"/>
</dbReference>
<dbReference type="EMBL" id="JBHSPW010000003">
    <property type="protein sequence ID" value="MFC5892855.1"/>
    <property type="molecule type" value="Genomic_DNA"/>
</dbReference>
<protein>
    <submittedName>
        <fullName evidence="10">ABC transporter permease</fullName>
    </submittedName>
</protein>
<sequence length="847" mass="87724">MLRTAVRNLFAHKARLMMTVLAVLLGVAFVSGTLVFSDTVGNALKNASAKNLDDVAVSVVAEPGPPKPDGLRTTTLTDKVAERVRAVPGVRTVRADIDGDAVLAAKDGKPVGDAWQNRAANYQPGPDGKDSRYPLVAGRGPAGAGELAMAEATARKAGYRIGDTVRFATNGPVLTKKLVGLVATDDPKVTAGGSLVLLDTATAQRLYLHPGQYDELVVASAPGTDEAALTREIRAAVPGEGAQVTSGTALAEEQSRMLADQNTALTSTLLTFAGIALFVGVFIIANTFTMLISQRRREIALLRAVGASRRQVVRSVLVEATLLGVVASAVGLGLGVGIALGIRAVLNANDAGLPDGPLVISPTAVLASLATGTVVTVLAAWLPSRRAAKIAPVEALSTVDTQPAPRSLVVRNVFGAVIGGIGVAVMFWASTLKSTDDLPIAMLGSALTMIGVIVLAPLLSRPLVLLTGAVTGRLFGTVGKIAKENALRNPRRTAATGSALMIGLTLITGMAVVGNSAESAIDRMTATQLTAEYQISTSNFSGLDPKLSAKAAQVPGVTAVAPIRNSSFLLGHEGVTFNGTDPRTIGKVTALKVTEGSLGAVHGEAIALSRTTADKAGLTAGRTVEVDLPDQKKHRLTIAAVYEDNQIAGDSLADLPLVATDDPVFVKDDALLVKTAHGTSEATAAKLRAAFGDNPLVKVQNHEEMRRETAGPIGMMVNMVYGLLGMAVIIAVVGVINTLAMSVFERTREIGMLRAIGLARAGIKQMVRLESVVISLFGAVLGIGVGLFLSWAGGSMLSSSWSLYETQLPWGRLALFVAIALAVGLLAAAWPARRAAKLNMLEAIGSQ</sequence>
<reference evidence="11" key="1">
    <citation type="journal article" date="2019" name="Int. J. Syst. Evol. Microbiol.">
        <title>The Global Catalogue of Microorganisms (GCM) 10K type strain sequencing project: providing services to taxonomists for standard genome sequencing and annotation.</title>
        <authorList>
            <consortium name="The Broad Institute Genomics Platform"/>
            <consortium name="The Broad Institute Genome Sequencing Center for Infectious Disease"/>
            <person name="Wu L."/>
            <person name="Ma J."/>
        </authorList>
    </citation>
    <scope>NUCLEOTIDE SEQUENCE [LARGE SCALE GENOMIC DNA]</scope>
    <source>
        <strain evidence="11">CGMCC 1.15809</strain>
    </source>
</reference>
<feature type="transmembrane region" description="Helical" evidence="7">
    <location>
        <begin position="313"/>
        <end position="346"/>
    </location>
</feature>
<keyword evidence="2" id="KW-1003">Cell membrane</keyword>
<evidence type="ECO:0000256" key="3">
    <source>
        <dbReference type="ARBA" id="ARBA00022692"/>
    </source>
</evidence>
<comment type="caution">
    <text evidence="10">The sequence shown here is derived from an EMBL/GenBank/DDBJ whole genome shotgun (WGS) entry which is preliminary data.</text>
</comment>
<dbReference type="RefSeq" id="WP_345086094.1">
    <property type="nucleotide sequence ID" value="NZ_BAAAWG010000010.1"/>
</dbReference>
<evidence type="ECO:0000256" key="7">
    <source>
        <dbReference type="SAM" id="Phobius"/>
    </source>
</evidence>
<feature type="transmembrane region" description="Helical" evidence="7">
    <location>
        <begin position="358"/>
        <end position="382"/>
    </location>
</feature>
<dbReference type="PANTHER" id="PTHR30572:SF4">
    <property type="entry name" value="ABC TRANSPORTER PERMEASE YTRF"/>
    <property type="match status" value="1"/>
</dbReference>
<keyword evidence="3 7" id="KW-0812">Transmembrane</keyword>
<organism evidence="10 11">
    <name type="scientific">Streptomyces ramulosus</name>
    <dbReference type="NCBI Taxonomy" id="47762"/>
    <lineage>
        <taxon>Bacteria</taxon>
        <taxon>Bacillati</taxon>
        <taxon>Actinomycetota</taxon>
        <taxon>Actinomycetes</taxon>
        <taxon>Kitasatosporales</taxon>
        <taxon>Streptomycetaceae</taxon>
        <taxon>Streptomyces</taxon>
    </lineage>
</organism>
<evidence type="ECO:0000313" key="11">
    <source>
        <dbReference type="Proteomes" id="UP001596241"/>
    </source>
</evidence>
<dbReference type="InterPro" id="IPR025857">
    <property type="entry name" value="MacB_PCD"/>
</dbReference>
<evidence type="ECO:0000256" key="2">
    <source>
        <dbReference type="ARBA" id="ARBA00022475"/>
    </source>
</evidence>
<comment type="similarity">
    <text evidence="6">Belongs to the ABC-4 integral membrane protein family.</text>
</comment>
<evidence type="ECO:0000256" key="4">
    <source>
        <dbReference type="ARBA" id="ARBA00022989"/>
    </source>
</evidence>
<keyword evidence="5 7" id="KW-0472">Membrane</keyword>
<accession>A0ABW1FG27</accession>
<feature type="transmembrane region" description="Helical" evidence="7">
    <location>
        <begin position="440"/>
        <end position="459"/>
    </location>
</feature>
<feature type="transmembrane region" description="Helical" evidence="7">
    <location>
        <begin position="408"/>
        <end position="428"/>
    </location>
</feature>
<feature type="transmembrane region" description="Helical" evidence="7">
    <location>
        <begin position="813"/>
        <end position="832"/>
    </location>
</feature>
<evidence type="ECO:0000313" key="10">
    <source>
        <dbReference type="EMBL" id="MFC5892855.1"/>
    </source>
</evidence>
<proteinExistence type="inferred from homology"/>
<feature type="transmembrane region" description="Helical" evidence="7">
    <location>
        <begin position="493"/>
        <end position="514"/>
    </location>
</feature>